<organism evidence="1 2">
    <name type="scientific">Araneus ventricosus</name>
    <name type="common">Orbweaver spider</name>
    <name type="synonym">Epeira ventricosa</name>
    <dbReference type="NCBI Taxonomy" id="182803"/>
    <lineage>
        <taxon>Eukaryota</taxon>
        <taxon>Metazoa</taxon>
        <taxon>Ecdysozoa</taxon>
        <taxon>Arthropoda</taxon>
        <taxon>Chelicerata</taxon>
        <taxon>Arachnida</taxon>
        <taxon>Araneae</taxon>
        <taxon>Araneomorphae</taxon>
        <taxon>Entelegynae</taxon>
        <taxon>Araneoidea</taxon>
        <taxon>Araneidae</taxon>
        <taxon>Araneus</taxon>
    </lineage>
</organism>
<dbReference type="Proteomes" id="UP000499080">
    <property type="component" value="Unassembled WGS sequence"/>
</dbReference>
<gene>
    <name evidence="1" type="ORF">AVEN_60509_1</name>
</gene>
<protein>
    <submittedName>
        <fullName evidence="1">Uncharacterized protein</fullName>
    </submittedName>
</protein>
<sequence>MAEFQTIFVYQETAERPHLDYENRTISRTQKPFFKRQPNCSIKAIYRQDRHSDGKGGLLIALIPSYLFNASLCNYQFQILKHHVKNDTRDNTQTIYAFTKLLASLPQQAQLWIKQRAIVRASRLPISATAGSSSVACGSCAGLFATAPSGTSVWPLTWTVFCFAYLFRSCPRVARLRNGRSTTTNPSFYERSVIGSEFGARGALPCSVGSLLFCYSLYSF</sequence>
<accession>A0A4Y2GAU5</accession>
<keyword evidence="2" id="KW-1185">Reference proteome</keyword>
<dbReference type="AlphaFoldDB" id="A0A4Y2GAU5"/>
<evidence type="ECO:0000313" key="1">
    <source>
        <dbReference type="EMBL" id="GBM49779.1"/>
    </source>
</evidence>
<proteinExistence type="predicted"/>
<name>A0A4Y2GAU5_ARAVE</name>
<comment type="caution">
    <text evidence="1">The sequence shown here is derived from an EMBL/GenBank/DDBJ whole genome shotgun (WGS) entry which is preliminary data.</text>
</comment>
<reference evidence="1 2" key="1">
    <citation type="journal article" date="2019" name="Sci. Rep.">
        <title>Orb-weaving spider Araneus ventricosus genome elucidates the spidroin gene catalogue.</title>
        <authorList>
            <person name="Kono N."/>
            <person name="Nakamura H."/>
            <person name="Ohtoshi R."/>
            <person name="Moran D.A.P."/>
            <person name="Shinohara A."/>
            <person name="Yoshida Y."/>
            <person name="Fujiwara M."/>
            <person name="Mori M."/>
            <person name="Tomita M."/>
            <person name="Arakawa K."/>
        </authorList>
    </citation>
    <scope>NUCLEOTIDE SEQUENCE [LARGE SCALE GENOMIC DNA]</scope>
</reference>
<evidence type="ECO:0000313" key="2">
    <source>
        <dbReference type="Proteomes" id="UP000499080"/>
    </source>
</evidence>
<dbReference type="EMBL" id="BGPR01001271">
    <property type="protein sequence ID" value="GBM49779.1"/>
    <property type="molecule type" value="Genomic_DNA"/>
</dbReference>